<proteinExistence type="inferred from homology"/>
<dbReference type="PANTHER" id="PTHR12730:SF0">
    <property type="entry name" value="PROTEIN SDA1 HOMOLOG"/>
    <property type="match status" value="1"/>
</dbReference>
<feature type="domain" description="SDA1 middle" evidence="3">
    <location>
        <begin position="58"/>
        <end position="141"/>
    </location>
</feature>
<evidence type="ECO:0000313" key="5">
    <source>
        <dbReference type="Proteomes" id="UP000335636"/>
    </source>
</evidence>
<comment type="similarity">
    <text evidence="1">Belongs to the SDA1 family.</text>
</comment>
<evidence type="ECO:0000256" key="2">
    <source>
        <dbReference type="SAM" id="MobiDB-lite"/>
    </source>
</evidence>
<comment type="subcellular location">
    <subcellularLocation>
        <location evidence="1">Nucleus</location>
        <location evidence="1">Nucleolus</location>
    </subcellularLocation>
</comment>
<dbReference type="AlphaFoldDB" id="A0A5E4BRE4"/>
<evidence type="ECO:0000259" key="3">
    <source>
        <dbReference type="Pfam" id="PF05285"/>
    </source>
</evidence>
<feature type="region of interest" description="Disordered" evidence="2">
    <location>
        <begin position="58"/>
        <end position="81"/>
    </location>
</feature>
<evidence type="ECO:0000313" key="4">
    <source>
        <dbReference type="EMBL" id="VTJ72025.1"/>
    </source>
</evidence>
<protein>
    <recommendedName>
        <fullName evidence="1">Protein SDA1</fullName>
    </recommendedName>
</protein>
<dbReference type="GO" id="GO:0042273">
    <property type="term" value="P:ribosomal large subunit biogenesis"/>
    <property type="evidence" value="ECO:0007669"/>
    <property type="project" value="UniProtKB-UniRule"/>
</dbReference>
<comment type="function">
    <text evidence="1">Required for 60S pre-ribosomal subunits export to the cytoplasm.</text>
</comment>
<keyword evidence="1" id="KW-0539">Nucleus</keyword>
<organism evidence="4 5">
    <name type="scientific">Marmota monax</name>
    <name type="common">Woodchuck</name>
    <dbReference type="NCBI Taxonomy" id="9995"/>
    <lineage>
        <taxon>Eukaryota</taxon>
        <taxon>Metazoa</taxon>
        <taxon>Chordata</taxon>
        <taxon>Craniata</taxon>
        <taxon>Vertebrata</taxon>
        <taxon>Euteleostomi</taxon>
        <taxon>Mammalia</taxon>
        <taxon>Eutheria</taxon>
        <taxon>Euarchontoglires</taxon>
        <taxon>Glires</taxon>
        <taxon>Rodentia</taxon>
        <taxon>Sciuromorpha</taxon>
        <taxon>Sciuridae</taxon>
        <taxon>Xerinae</taxon>
        <taxon>Marmotini</taxon>
        <taxon>Marmota</taxon>
    </lineage>
</organism>
<evidence type="ECO:0000256" key="1">
    <source>
        <dbReference type="RuleBase" id="RU365057"/>
    </source>
</evidence>
<accession>A0A5E4BRE4</accession>
<dbReference type="Pfam" id="PF05285">
    <property type="entry name" value="SDA1_dom"/>
    <property type="match status" value="1"/>
</dbReference>
<dbReference type="InterPro" id="IPR007949">
    <property type="entry name" value="SDA1_MD"/>
</dbReference>
<keyword evidence="1" id="KW-0653">Protein transport</keyword>
<dbReference type="InterPro" id="IPR027312">
    <property type="entry name" value="Sda1"/>
</dbReference>
<sequence length="146" mass="16814">MMSARTLIQLFQTLNPQMLQKKFQGKPREISVEARVQEYGELDAKDFIPGTELLEIEKEEKTENDEDGWESISEKEDADGEWVDVHHFSDEEQEISKKLNSMPIKKVAVISTSRVLTQENFQKICMAQIRKKLEAAPGKAPQKKIH</sequence>
<keyword evidence="5" id="KW-1185">Reference proteome</keyword>
<dbReference type="GO" id="GO:0015031">
    <property type="term" value="P:protein transport"/>
    <property type="evidence" value="ECO:0007669"/>
    <property type="project" value="UniProtKB-KW"/>
</dbReference>
<keyword evidence="1" id="KW-0813">Transport</keyword>
<comment type="caution">
    <text evidence="4">The sequence shown here is derived from an EMBL/GenBank/DDBJ whole genome shotgun (WGS) entry which is preliminary data.</text>
</comment>
<reference evidence="4" key="1">
    <citation type="submission" date="2019-04" db="EMBL/GenBank/DDBJ databases">
        <authorList>
            <person name="Alioto T."/>
            <person name="Alioto T."/>
        </authorList>
    </citation>
    <scope>NUCLEOTIDE SEQUENCE [LARGE SCALE GENOMIC DNA]</scope>
</reference>
<dbReference type="Proteomes" id="UP000335636">
    <property type="component" value="Unassembled WGS sequence"/>
</dbReference>
<name>A0A5E4BRE4_MARMO</name>
<dbReference type="GO" id="GO:0000055">
    <property type="term" value="P:ribosomal large subunit export from nucleus"/>
    <property type="evidence" value="ECO:0007669"/>
    <property type="project" value="UniProtKB-UniRule"/>
</dbReference>
<dbReference type="PANTHER" id="PTHR12730">
    <property type="entry name" value="HSDA/SDA1-RELATED"/>
    <property type="match status" value="1"/>
</dbReference>
<keyword evidence="1" id="KW-0690">Ribosome biogenesis</keyword>
<dbReference type="EMBL" id="CABDUW010000602">
    <property type="protein sequence ID" value="VTJ72025.1"/>
    <property type="molecule type" value="Genomic_DNA"/>
</dbReference>
<gene>
    <name evidence="4" type="ORF">MONAX_5E040488</name>
</gene>
<dbReference type="GO" id="GO:0005730">
    <property type="term" value="C:nucleolus"/>
    <property type="evidence" value="ECO:0007669"/>
    <property type="project" value="UniProtKB-SubCell"/>
</dbReference>